<dbReference type="PIRSF" id="PIRSF003108">
    <property type="entry name" value="DinJ"/>
    <property type="match status" value="1"/>
</dbReference>
<dbReference type="Proteomes" id="UP000215861">
    <property type="component" value="Unassembled WGS sequence"/>
</dbReference>
<dbReference type="RefSeq" id="WP_176464904.1">
    <property type="nucleotide sequence ID" value="NZ_NQKQ01000046.1"/>
</dbReference>
<dbReference type="InterPro" id="IPR007337">
    <property type="entry name" value="RelB/DinJ"/>
</dbReference>
<reference evidence="1 2" key="1">
    <citation type="submission" date="2017-08" db="EMBL/GenBank/DDBJ databases">
        <title>Genomic and metabolic characterisation of spoilage-associated Pseudomonas species.</title>
        <authorList>
            <person name="Stanborough T."/>
            <person name="Fegan N."/>
            <person name="Powell S.M."/>
            <person name="Singh T."/>
            <person name="Tamplin M.L."/>
            <person name="Chandry P.S."/>
        </authorList>
    </citation>
    <scope>NUCLEOTIDE SEQUENCE [LARGE SCALE GENOMIC DNA]</scope>
    <source>
        <strain evidence="1 2">F1801</strain>
    </source>
</reference>
<proteinExistence type="predicted"/>
<dbReference type="EMBL" id="NQKQ01000046">
    <property type="protein sequence ID" value="PAA03599.1"/>
    <property type="molecule type" value="Genomic_DNA"/>
</dbReference>
<organism evidence="1 2">
    <name type="scientific">Pseudomonas fragi</name>
    <dbReference type="NCBI Taxonomy" id="296"/>
    <lineage>
        <taxon>Bacteria</taxon>
        <taxon>Pseudomonadati</taxon>
        <taxon>Pseudomonadota</taxon>
        <taxon>Gammaproteobacteria</taxon>
        <taxon>Pseudomonadales</taxon>
        <taxon>Pseudomonadaceae</taxon>
        <taxon>Pseudomonas</taxon>
    </lineage>
</organism>
<dbReference type="GO" id="GO:0015643">
    <property type="term" value="F:toxic substance binding"/>
    <property type="evidence" value="ECO:0007669"/>
    <property type="project" value="InterPro"/>
</dbReference>
<name>A0A266ZVA7_PSEFR</name>
<sequence>MMTRIAQEKALPFEPLVPNAKTVAAMKEARRGKLQKFATIDDLMADLHADD</sequence>
<gene>
    <name evidence="1" type="ORF">CJU81_23295</name>
</gene>
<dbReference type="InterPro" id="IPR026262">
    <property type="entry name" value="DinJ"/>
</dbReference>
<evidence type="ECO:0000313" key="1">
    <source>
        <dbReference type="EMBL" id="PAA03599.1"/>
    </source>
</evidence>
<comment type="caution">
    <text evidence="1">The sequence shown here is derived from an EMBL/GenBank/DDBJ whole genome shotgun (WGS) entry which is preliminary data.</text>
</comment>
<protein>
    <submittedName>
        <fullName evidence="1">Type II toxin-antitoxin system antitoxin, RelB/DinJ family</fullName>
    </submittedName>
</protein>
<dbReference type="GO" id="GO:0044010">
    <property type="term" value="P:single-species biofilm formation"/>
    <property type="evidence" value="ECO:0007669"/>
    <property type="project" value="InterPro"/>
</dbReference>
<evidence type="ECO:0000313" key="2">
    <source>
        <dbReference type="Proteomes" id="UP000215861"/>
    </source>
</evidence>
<dbReference type="GO" id="GO:0000987">
    <property type="term" value="F:cis-regulatory region sequence-specific DNA binding"/>
    <property type="evidence" value="ECO:0007669"/>
    <property type="project" value="InterPro"/>
</dbReference>
<feature type="non-terminal residue" evidence="1">
    <location>
        <position position="1"/>
    </location>
</feature>
<dbReference type="AlphaFoldDB" id="A0A266ZVA7"/>
<accession>A0A266ZVA7</accession>
<dbReference type="Pfam" id="PF04221">
    <property type="entry name" value="RelB"/>
    <property type="match status" value="1"/>
</dbReference>